<reference evidence="3" key="1">
    <citation type="journal article" date="2016" name="Nat. Genet.">
        <title>A high-quality carrot genome assembly provides new insights into carotenoid accumulation and asterid genome evolution.</title>
        <authorList>
            <person name="Iorizzo M."/>
            <person name="Ellison S."/>
            <person name="Senalik D."/>
            <person name="Zeng P."/>
            <person name="Satapoomin P."/>
            <person name="Huang J."/>
            <person name="Bowman M."/>
            <person name="Iovene M."/>
            <person name="Sanseverino W."/>
            <person name="Cavagnaro P."/>
            <person name="Yildiz M."/>
            <person name="Macko-Podgorni A."/>
            <person name="Moranska E."/>
            <person name="Grzebelus E."/>
            <person name="Grzebelus D."/>
            <person name="Ashrafi H."/>
            <person name="Zheng Z."/>
            <person name="Cheng S."/>
            <person name="Spooner D."/>
            <person name="Van Deynze A."/>
            <person name="Simon P."/>
        </authorList>
    </citation>
    <scope>NUCLEOTIDE SEQUENCE</scope>
    <source>
        <tissue evidence="3">Leaf</tissue>
    </source>
</reference>
<dbReference type="EMBL" id="CP093351">
    <property type="protein sequence ID" value="WOH16025.1"/>
    <property type="molecule type" value="Genomic_DNA"/>
</dbReference>
<dbReference type="PANTHER" id="PTHR33155">
    <property type="entry name" value="FANTASTIC FOUR-LIKE PROTEIN (DUF3049)"/>
    <property type="match status" value="1"/>
</dbReference>
<dbReference type="KEGG" id="dcr:108202113"/>
<organism evidence="3 4">
    <name type="scientific">Daucus carota subsp. sativus</name>
    <name type="common">Carrot</name>
    <dbReference type="NCBI Taxonomy" id="79200"/>
    <lineage>
        <taxon>Eukaryota</taxon>
        <taxon>Viridiplantae</taxon>
        <taxon>Streptophyta</taxon>
        <taxon>Embryophyta</taxon>
        <taxon>Tracheophyta</taxon>
        <taxon>Spermatophyta</taxon>
        <taxon>Magnoliopsida</taxon>
        <taxon>eudicotyledons</taxon>
        <taxon>Gunneridae</taxon>
        <taxon>Pentapetalae</taxon>
        <taxon>asterids</taxon>
        <taxon>campanulids</taxon>
        <taxon>Apiales</taxon>
        <taxon>Apiaceae</taxon>
        <taxon>Apioideae</taxon>
        <taxon>Scandiceae</taxon>
        <taxon>Daucinae</taxon>
        <taxon>Daucus</taxon>
        <taxon>Daucus sect. Daucus</taxon>
    </lineage>
</organism>
<evidence type="ECO:0000313" key="4">
    <source>
        <dbReference type="Proteomes" id="UP000077755"/>
    </source>
</evidence>
<comment type="similarity">
    <text evidence="1">Belongs to the fantastic four family.</text>
</comment>
<protein>
    <recommendedName>
        <fullName evidence="2">FAF domain-containing protein</fullName>
    </recommendedName>
</protein>
<dbReference type="Pfam" id="PF11250">
    <property type="entry name" value="FAF"/>
    <property type="match status" value="1"/>
</dbReference>
<name>A0AAF1BE37_DAUCS</name>
<gene>
    <name evidence="3" type="ORF">DCAR_0935574</name>
</gene>
<proteinExistence type="inferred from homology"/>
<dbReference type="InterPro" id="IPR021410">
    <property type="entry name" value="FAF"/>
</dbReference>
<evidence type="ECO:0000256" key="1">
    <source>
        <dbReference type="ARBA" id="ARBA00008690"/>
    </source>
</evidence>
<sequence>MSSTIVYQGSNWQHPENKPLRLKLAAPKPLGLETTNTKENKNPDSGAWNFLQMLSDRPKKIFSTETFCPSHKLSQNSLELCTENLGSETGSDDTCDIDILTRAKSSTITRQQGRVLSAKKMSTRSFPPPLTTISGSNSLHVKPRREGGRLIIEAVEAPSSRACFEAERSNGRLQLRFLKNCEFFYDTKARSEDTENENIENFEREDYKTHEIEDVFVGDEFKKDGANNKIVGYIKKDKDGIRQDVEVVMGRESIARHNSRCKESGHGNNKRGFCNWEAFWVAT</sequence>
<dbReference type="PANTHER" id="PTHR33155:SF4">
    <property type="entry name" value="PROTEIN FANTASTIC FOUR 3"/>
    <property type="match status" value="1"/>
</dbReference>
<dbReference type="AlphaFoldDB" id="A0AAF1BE37"/>
<evidence type="ECO:0000313" key="3">
    <source>
        <dbReference type="EMBL" id="WOH16025.1"/>
    </source>
</evidence>
<feature type="domain" description="FAF" evidence="2">
    <location>
        <begin position="125"/>
        <end position="177"/>
    </location>
</feature>
<reference evidence="3" key="2">
    <citation type="submission" date="2022-03" db="EMBL/GenBank/DDBJ databases">
        <title>Draft title - Genomic analysis of global carrot germplasm unveils the trajectory of domestication and the origin of high carotenoid orange carrot.</title>
        <authorList>
            <person name="Iorizzo M."/>
            <person name="Ellison S."/>
            <person name="Senalik D."/>
            <person name="Macko-Podgorni A."/>
            <person name="Grzebelus D."/>
            <person name="Bostan H."/>
            <person name="Rolling W."/>
            <person name="Curaba J."/>
            <person name="Simon P."/>
        </authorList>
    </citation>
    <scope>NUCLEOTIDE SEQUENCE</scope>
    <source>
        <tissue evidence="3">Leaf</tissue>
    </source>
</reference>
<dbReference type="Proteomes" id="UP000077755">
    <property type="component" value="Chromosome 9"/>
</dbReference>
<evidence type="ECO:0000259" key="2">
    <source>
        <dbReference type="Pfam" id="PF11250"/>
    </source>
</evidence>
<keyword evidence="4" id="KW-1185">Reference proteome</keyword>
<accession>A0AAF1BE37</accession>
<dbReference type="InterPro" id="IPR046431">
    <property type="entry name" value="FAF_dom"/>
</dbReference>